<dbReference type="PANTHER" id="PTHR32322:SF9">
    <property type="entry name" value="AMINO-ACID METABOLITE EFFLUX PUMP-RELATED"/>
    <property type="match status" value="1"/>
</dbReference>
<proteinExistence type="predicted"/>
<reference evidence="7 8" key="1">
    <citation type="submission" date="2017-09" db="EMBL/GenBank/DDBJ databases">
        <authorList>
            <person name="Ehlers B."/>
            <person name="Leendertz F.H."/>
        </authorList>
    </citation>
    <scope>NUCLEOTIDE SEQUENCE [LARGE SCALE GENOMIC DNA]</scope>
    <source>
        <strain evidence="7 8">DSM 18289</strain>
    </source>
</reference>
<keyword evidence="3 5" id="KW-1133">Transmembrane helix</keyword>
<dbReference type="InterPro" id="IPR000620">
    <property type="entry name" value="EamA_dom"/>
</dbReference>
<evidence type="ECO:0000256" key="2">
    <source>
        <dbReference type="ARBA" id="ARBA00022692"/>
    </source>
</evidence>
<dbReference type="RefSeq" id="WP_097152696.1">
    <property type="nucleotide sequence ID" value="NZ_OBEL01000001.1"/>
</dbReference>
<feature type="transmembrane region" description="Helical" evidence="5">
    <location>
        <begin position="40"/>
        <end position="60"/>
    </location>
</feature>
<dbReference type="InterPro" id="IPR050638">
    <property type="entry name" value="AA-Vitamin_Transporters"/>
</dbReference>
<dbReference type="PANTHER" id="PTHR32322">
    <property type="entry name" value="INNER MEMBRANE TRANSPORTER"/>
    <property type="match status" value="1"/>
</dbReference>
<feature type="transmembrane region" description="Helical" evidence="5">
    <location>
        <begin position="72"/>
        <end position="93"/>
    </location>
</feature>
<dbReference type="Pfam" id="PF00892">
    <property type="entry name" value="EamA"/>
    <property type="match status" value="2"/>
</dbReference>
<name>A0A285NKV9_9HYPH</name>
<comment type="subcellular location">
    <subcellularLocation>
        <location evidence="1">Membrane</location>
        <topology evidence="1">Multi-pass membrane protein</topology>
    </subcellularLocation>
</comment>
<evidence type="ECO:0000313" key="8">
    <source>
        <dbReference type="Proteomes" id="UP000219439"/>
    </source>
</evidence>
<gene>
    <name evidence="7" type="ORF">SAMN06265368_1549</name>
</gene>
<evidence type="ECO:0000256" key="3">
    <source>
        <dbReference type="ARBA" id="ARBA00022989"/>
    </source>
</evidence>
<feature type="domain" description="EamA" evidence="6">
    <location>
        <begin position="160"/>
        <end position="292"/>
    </location>
</feature>
<feature type="transmembrane region" description="Helical" evidence="5">
    <location>
        <begin position="189"/>
        <end position="207"/>
    </location>
</feature>
<dbReference type="Proteomes" id="UP000219439">
    <property type="component" value="Unassembled WGS sequence"/>
</dbReference>
<dbReference type="GO" id="GO:0016020">
    <property type="term" value="C:membrane"/>
    <property type="evidence" value="ECO:0007669"/>
    <property type="project" value="UniProtKB-SubCell"/>
</dbReference>
<keyword evidence="4 5" id="KW-0472">Membrane</keyword>
<feature type="transmembrane region" description="Helical" evidence="5">
    <location>
        <begin position="12"/>
        <end position="34"/>
    </location>
</feature>
<feature type="transmembrane region" description="Helical" evidence="5">
    <location>
        <begin position="99"/>
        <end position="119"/>
    </location>
</feature>
<dbReference type="EMBL" id="OBEL01000001">
    <property type="protein sequence ID" value="SNZ08291.1"/>
    <property type="molecule type" value="Genomic_DNA"/>
</dbReference>
<feature type="transmembrane region" description="Helical" evidence="5">
    <location>
        <begin position="219"/>
        <end position="238"/>
    </location>
</feature>
<keyword evidence="2 5" id="KW-0812">Transmembrane</keyword>
<accession>A0A285NKV9</accession>
<evidence type="ECO:0000256" key="5">
    <source>
        <dbReference type="SAM" id="Phobius"/>
    </source>
</evidence>
<feature type="transmembrane region" description="Helical" evidence="5">
    <location>
        <begin position="276"/>
        <end position="295"/>
    </location>
</feature>
<feature type="domain" description="EamA" evidence="6">
    <location>
        <begin position="16"/>
        <end position="145"/>
    </location>
</feature>
<feature type="transmembrane region" description="Helical" evidence="5">
    <location>
        <begin position="250"/>
        <end position="270"/>
    </location>
</feature>
<evidence type="ECO:0000259" key="6">
    <source>
        <dbReference type="Pfam" id="PF00892"/>
    </source>
</evidence>
<evidence type="ECO:0000256" key="1">
    <source>
        <dbReference type="ARBA" id="ARBA00004141"/>
    </source>
</evidence>
<dbReference type="OrthoDB" id="9810556at2"/>
<feature type="transmembrane region" description="Helical" evidence="5">
    <location>
        <begin position="156"/>
        <end position="177"/>
    </location>
</feature>
<sequence>MSHAIRKPTALDLASLLFLTFIWSSAFLAIKVAVPQTGPIWLATIRVLIGFVVLLPWMLYRGIILPIGMRNWSLLIFFSLINVTLPFLLISWAELTISAGITSLLLGSGPLLALVLAHFTTQDDKISWPKLLGIAFGFTGVALVVGGQALDDVGDTALLSLLAVLAASFCYALSGALVRKITDIPPTRLATLVLGLCSIQLLALAFHEGLPDFTRIDDKGWFSLIFLGLLPTGVATILRYRLINTIGASFFSLGLNLIPVFGIILGAIVLSETVPLEVWGALALIVTGLFVSRIPTKGKATQERKAGQAGL</sequence>
<keyword evidence="8" id="KW-1185">Reference proteome</keyword>
<protein>
    <submittedName>
        <fullName evidence="7">Permease of the drug/metabolite transporter (DMT) superfamily</fullName>
    </submittedName>
</protein>
<dbReference type="SUPFAM" id="SSF103481">
    <property type="entry name" value="Multidrug resistance efflux transporter EmrE"/>
    <property type="match status" value="2"/>
</dbReference>
<organism evidence="7 8">
    <name type="scientific">Cohaesibacter gelatinilyticus</name>
    <dbReference type="NCBI Taxonomy" id="372072"/>
    <lineage>
        <taxon>Bacteria</taxon>
        <taxon>Pseudomonadati</taxon>
        <taxon>Pseudomonadota</taxon>
        <taxon>Alphaproteobacteria</taxon>
        <taxon>Hyphomicrobiales</taxon>
        <taxon>Cohaesibacteraceae</taxon>
    </lineage>
</organism>
<dbReference type="AlphaFoldDB" id="A0A285NKV9"/>
<evidence type="ECO:0000313" key="7">
    <source>
        <dbReference type="EMBL" id="SNZ08291.1"/>
    </source>
</evidence>
<dbReference type="InterPro" id="IPR037185">
    <property type="entry name" value="EmrE-like"/>
</dbReference>
<feature type="transmembrane region" description="Helical" evidence="5">
    <location>
        <begin position="131"/>
        <end position="150"/>
    </location>
</feature>
<evidence type="ECO:0000256" key="4">
    <source>
        <dbReference type="ARBA" id="ARBA00023136"/>
    </source>
</evidence>